<sequence>MHKRRSFGLCFDAERGFWGSNTLLSHCPPGRLREFLQAVRYQPPLSSVHDPCLYPRPLSRPQRPMHVLPTTTAHAAHNDPYTPPTTTPDHSS</sequence>
<dbReference type="Proteomes" id="UP001292094">
    <property type="component" value="Unassembled WGS sequence"/>
</dbReference>
<dbReference type="AlphaFoldDB" id="A0AAE1NIE5"/>
<evidence type="ECO:0000313" key="2">
    <source>
        <dbReference type="EMBL" id="KAK4290649.1"/>
    </source>
</evidence>
<reference evidence="2" key="1">
    <citation type="submission" date="2023-11" db="EMBL/GenBank/DDBJ databases">
        <title>Genome assemblies of two species of porcelain crab, Petrolisthes cinctipes and Petrolisthes manimaculis (Anomura: Porcellanidae).</title>
        <authorList>
            <person name="Angst P."/>
        </authorList>
    </citation>
    <scope>NUCLEOTIDE SEQUENCE</scope>
    <source>
        <strain evidence="2">PB745_02</strain>
        <tissue evidence="2">Gill</tissue>
    </source>
</reference>
<protein>
    <submittedName>
        <fullName evidence="2">Uncharacterized protein</fullName>
    </submittedName>
</protein>
<proteinExistence type="predicted"/>
<evidence type="ECO:0000256" key="1">
    <source>
        <dbReference type="SAM" id="MobiDB-lite"/>
    </source>
</evidence>
<feature type="region of interest" description="Disordered" evidence="1">
    <location>
        <begin position="70"/>
        <end position="92"/>
    </location>
</feature>
<organism evidence="2 3">
    <name type="scientific">Petrolisthes manimaculis</name>
    <dbReference type="NCBI Taxonomy" id="1843537"/>
    <lineage>
        <taxon>Eukaryota</taxon>
        <taxon>Metazoa</taxon>
        <taxon>Ecdysozoa</taxon>
        <taxon>Arthropoda</taxon>
        <taxon>Crustacea</taxon>
        <taxon>Multicrustacea</taxon>
        <taxon>Malacostraca</taxon>
        <taxon>Eumalacostraca</taxon>
        <taxon>Eucarida</taxon>
        <taxon>Decapoda</taxon>
        <taxon>Pleocyemata</taxon>
        <taxon>Anomura</taxon>
        <taxon>Galatheoidea</taxon>
        <taxon>Porcellanidae</taxon>
        <taxon>Petrolisthes</taxon>
    </lineage>
</organism>
<gene>
    <name evidence="2" type="ORF">Pmani_036465</name>
</gene>
<keyword evidence="3" id="KW-1185">Reference proteome</keyword>
<name>A0AAE1NIE5_9EUCA</name>
<evidence type="ECO:0000313" key="3">
    <source>
        <dbReference type="Proteomes" id="UP001292094"/>
    </source>
</evidence>
<accession>A0AAE1NIE5</accession>
<comment type="caution">
    <text evidence="2">The sequence shown here is derived from an EMBL/GenBank/DDBJ whole genome shotgun (WGS) entry which is preliminary data.</text>
</comment>
<dbReference type="EMBL" id="JAWZYT010005409">
    <property type="protein sequence ID" value="KAK4290649.1"/>
    <property type="molecule type" value="Genomic_DNA"/>
</dbReference>